<dbReference type="EMBL" id="JXTB01000094">
    <property type="protein sequence ID" value="PON64630.1"/>
    <property type="molecule type" value="Genomic_DNA"/>
</dbReference>
<feature type="non-terminal residue" evidence="2">
    <location>
        <position position="1"/>
    </location>
</feature>
<evidence type="ECO:0000313" key="3">
    <source>
        <dbReference type="Proteomes" id="UP000237105"/>
    </source>
</evidence>
<sequence length="66" mass="7838">FNPRVWLDFSDPKWDRARTQLQGLVNHCLDPSLQRKRPRLGSHQEQTGHYHSDVSLRVHPRPASRR</sequence>
<accession>A0A2P5CUA7</accession>
<feature type="compositionally biased region" description="Basic and acidic residues" evidence="1">
    <location>
        <begin position="46"/>
        <end position="56"/>
    </location>
</feature>
<reference evidence="3" key="1">
    <citation type="submission" date="2016-06" db="EMBL/GenBank/DDBJ databases">
        <title>Parallel loss of symbiosis genes in relatives of nitrogen-fixing non-legume Parasponia.</title>
        <authorList>
            <person name="Van Velzen R."/>
            <person name="Holmer R."/>
            <person name="Bu F."/>
            <person name="Rutten L."/>
            <person name="Van Zeijl A."/>
            <person name="Liu W."/>
            <person name="Santuari L."/>
            <person name="Cao Q."/>
            <person name="Sharma T."/>
            <person name="Shen D."/>
            <person name="Roswanjaya Y."/>
            <person name="Wardhani T."/>
            <person name="Kalhor M.S."/>
            <person name="Jansen J."/>
            <person name="Van den Hoogen J."/>
            <person name="Gungor B."/>
            <person name="Hartog M."/>
            <person name="Hontelez J."/>
            <person name="Verver J."/>
            <person name="Yang W.-C."/>
            <person name="Schijlen E."/>
            <person name="Repin R."/>
            <person name="Schilthuizen M."/>
            <person name="Schranz E."/>
            <person name="Heidstra R."/>
            <person name="Miyata K."/>
            <person name="Fedorova E."/>
            <person name="Kohlen W."/>
            <person name="Bisseling T."/>
            <person name="Smit S."/>
            <person name="Geurts R."/>
        </authorList>
    </citation>
    <scope>NUCLEOTIDE SEQUENCE [LARGE SCALE GENOMIC DNA]</scope>
    <source>
        <strain evidence="3">cv. WU1-14</strain>
    </source>
</reference>
<keyword evidence="3" id="KW-1185">Reference proteome</keyword>
<protein>
    <submittedName>
        <fullName evidence="2">Uncharacterized protein</fullName>
    </submittedName>
</protein>
<proteinExistence type="predicted"/>
<evidence type="ECO:0000256" key="1">
    <source>
        <dbReference type="SAM" id="MobiDB-lite"/>
    </source>
</evidence>
<dbReference type="Proteomes" id="UP000237105">
    <property type="component" value="Unassembled WGS sequence"/>
</dbReference>
<dbReference type="AlphaFoldDB" id="A0A2P5CUA7"/>
<name>A0A2P5CUA7_PARAD</name>
<gene>
    <name evidence="2" type="ORF">PanWU01x14_123420</name>
</gene>
<comment type="caution">
    <text evidence="2">The sequence shown here is derived from an EMBL/GenBank/DDBJ whole genome shotgun (WGS) entry which is preliminary data.</text>
</comment>
<organism evidence="2 3">
    <name type="scientific">Parasponia andersonii</name>
    <name type="common">Sponia andersonii</name>
    <dbReference type="NCBI Taxonomy" id="3476"/>
    <lineage>
        <taxon>Eukaryota</taxon>
        <taxon>Viridiplantae</taxon>
        <taxon>Streptophyta</taxon>
        <taxon>Embryophyta</taxon>
        <taxon>Tracheophyta</taxon>
        <taxon>Spermatophyta</taxon>
        <taxon>Magnoliopsida</taxon>
        <taxon>eudicotyledons</taxon>
        <taxon>Gunneridae</taxon>
        <taxon>Pentapetalae</taxon>
        <taxon>rosids</taxon>
        <taxon>fabids</taxon>
        <taxon>Rosales</taxon>
        <taxon>Cannabaceae</taxon>
        <taxon>Parasponia</taxon>
    </lineage>
</organism>
<evidence type="ECO:0000313" key="2">
    <source>
        <dbReference type="EMBL" id="PON64630.1"/>
    </source>
</evidence>
<feature type="region of interest" description="Disordered" evidence="1">
    <location>
        <begin position="30"/>
        <end position="66"/>
    </location>
</feature>